<feature type="region of interest" description="Disordered" evidence="1">
    <location>
        <begin position="1084"/>
        <end position="1170"/>
    </location>
</feature>
<feature type="compositionally biased region" description="Low complexity" evidence="1">
    <location>
        <begin position="1093"/>
        <end position="1108"/>
    </location>
</feature>
<dbReference type="PANTHER" id="PTHR43503:SF2">
    <property type="entry name" value="NEGATIVE REGULATOR OF SPORULATION MDS3-RELATED"/>
    <property type="match status" value="1"/>
</dbReference>
<proteinExistence type="predicted"/>
<feature type="compositionally biased region" description="Polar residues" evidence="1">
    <location>
        <begin position="1141"/>
        <end position="1157"/>
    </location>
</feature>
<feature type="compositionally biased region" description="Low complexity" evidence="1">
    <location>
        <begin position="735"/>
        <end position="747"/>
    </location>
</feature>
<dbReference type="PANTHER" id="PTHR43503">
    <property type="entry name" value="MCG48959-RELATED"/>
    <property type="match status" value="1"/>
</dbReference>
<feature type="region of interest" description="Disordered" evidence="1">
    <location>
        <begin position="872"/>
        <end position="915"/>
    </location>
</feature>
<evidence type="ECO:0000313" key="3">
    <source>
        <dbReference type="Proteomes" id="UP000005666"/>
    </source>
</evidence>
<reference evidence="2 3" key="1">
    <citation type="journal article" date="2011" name="Proc. Natl. Acad. Sci. U.S.A.">
        <title>Evolutionary erosion of yeast sex chromosomes by mating-type switching accidents.</title>
        <authorList>
            <person name="Gordon J.L."/>
            <person name="Armisen D."/>
            <person name="Proux-Wera E."/>
            <person name="Oheigeartaigh S.S."/>
            <person name="Byrne K.P."/>
            <person name="Wolfe K.H."/>
        </authorList>
    </citation>
    <scope>NUCLEOTIDE SEQUENCE [LARGE SCALE GENOMIC DNA]</scope>
    <source>
        <strain evidence="3">ATCC 24235 / CBS 4417 / NBRC 1672 / NRRL Y-8282 / UCD 70-5</strain>
    </source>
</reference>
<feature type="compositionally biased region" description="Polar residues" evidence="1">
    <location>
        <begin position="755"/>
        <end position="765"/>
    </location>
</feature>
<dbReference type="GO" id="GO:0045454">
    <property type="term" value="P:cell redox homeostasis"/>
    <property type="evidence" value="ECO:0007669"/>
    <property type="project" value="TreeGrafter"/>
</dbReference>
<evidence type="ECO:0000256" key="1">
    <source>
        <dbReference type="SAM" id="MobiDB-lite"/>
    </source>
</evidence>
<dbReference type="OrthoDB" id="10001928at2759"/>
<name>G8BWT5_TETPH</name>
<dbReference type="HOGENOM" id="CLU_252311_0_0_1"/>
<dbReference type="STRING" id="1071381.G8BWT5"/>
<dbReference type="InterPro" id="IPR015915">
    <property type="entry name" value="Kelch-typ_b-propeller"/>
</dbReference>
<dbReference type="Gene3D" id="2.120.10.80">
    <property type="entry name" value="Kelch-type beta propeller"/>
    <property type="match status" value="1"/>
</dbReference>
<dbReference type="Proteomes" id="UP000005666">
    <property type="component" value="Chromosome 8"/>
</dbReference>
<accession>G8BWT5</accession>
<feature type="compositionally biased region" description="Polar residues" evidence="1">
    <location>
        <begin position="1407"/>
        <end position="1420"/>
    </location>
</feature>
<feature type="region of interest" description="Disordered" evidence="1">
    <location>
        <begin position="1406"/>
        <end position="1479"/>
    </location>
</feature>
<feature type="compositionally biased region" description="Basic and acidic residues" evidence="1">
    <location>
        <begin position="1437"/>
        <end position="1451"/>
    </location>
</feature>
<feature type="compositionally biased region" description="Polar residues" evidence="1">
    <location>
        <begin position="1119"/>
        <end position="1134"/>
    </location>
</feature>
<gene>
    <name evidence="2" type="primary">TPHA0H00290</name>
    <name evidence="2" type="ordered locus">TPHA_0H00290</name>
</gene>
<dbReference type="SUPFAM" id="SSF117281">
    <property type="entry name" value="Kelch motif"/>
    <property type="match status" value="1"/>
</dbReference>
<organism evidence="2 3">
    <name type="scientific">Tetrapisispora phaffii (strain ATCC 24235 / CBS 4417 / NBRC 1672 / NRRL Y-8282 / UCD 70-5)</name>
    <name type="common">Yeast</name>
    <name type="synonym">Fabospora phaffii</name>
    <dbReference type="NCBI Taxonomy" id="1071381"/>
    <lineage>
        <taxon>Eukaryota</taxon>
        <taxon>Fungi</taxon>
        <taxon>Dikarya</taxon>
        <taxon>Ascomycota</taxon>
        <taxon>Saccharomycotina</taxon>
        <taxon>Saccharomycetes</taxon>
        <taxon>Saccharomycetales</taxon>
        <taxon>Saccharomycetaceae</taxon>
        <taxon>Tetrapisispora</taxon>
    </lineage>
</organism>
<keyword evidence="3" id="KW-1185">Reference proteome</keyword>
<sequence>MLLQPTLSECHRVRNSSVLRCRGGKGAASTLFRSSIIMHGGIIAAEDNDGDGDDDALFDNNMYMLDLISRKWRVLDQIDTATAAPRSRCRHSIVGCGSSFFFFGGITKHQTTNENIITNELWELQFSATNKVSWKKHNVPSFVEKKFDCKIIALNDSEEAFDSKLLIVGGKLHRHANTHNSSNKIDIFNVTRKKWEKPILLATIDARFASAGGLFVNTENSVIFENMLCFYDCESSSIFKIRLDHCSKTEAQVSEQLVETVNLPIHLAGNTSGTIYKNSFLLAGHDKITNGFICLALDLVTNRLLQINTHCPCNLNDHDYLKIFMWTSHFQIVCLGRGKSDVEKTRHRDDINKNNDAKQNTKKNLNVLLTLTLPFLQRSMLYRKTIKPVNNTIVKENLMDDNKTINENDDETTTNNTYQEGEEINKYFDLNINRKQIPDKKEHIASTIPASQFAKYVQYIESPASIELNEPALNENNDSFNQWFHPRQKSRANTITKSRSSDVEMNVNTIYNTTPVKNNSVFPVYAMVLGKDMFDVFGRSLADFELISKDGDTILAPTELLRKRWGRYFDFLLTTGISGVTKQYQKFNSNDNEGMIHSSNSNAVTITSLDKNNPIANRAAEENFESNPVDITNSCKSDGSMKLKSNYSIQSLSNKLESNIEEPVNIETMETNGMVFRVPFQDNITKKDPPLKSSEGMFLTGAFSLSSPSRYKGKVENNYINGHVFSDDNGKMKSRSASSLSNHSNLSPEVKSLGRPSNSQNTSNFMRTPGFSYAGQNNDECNLVDSLTVKLPDASEPPTIPLVPVPTVPPRASIQSSLPKLNSDAGPLTFCDWFKQGSISSNHSINGLKEIVADYSPRGSRCISSGQFGLADHSDTMSSSTGNNSSRRNTFSSRTNLMDRRSSIRTNQSRSIGSASSIVSSGASASSESSLGDATDYTLDLDPLFTPRGLYLPWSTATVESFTEFFFTGRVNANCPVRTVILDLLVVSKLYEVPLLYSLTVEALFTILIEKKANLKWQCHLYKSTFENVVNKYCERDVERSSNVLRNNKLYQSILKILESAEELDDGFYSNEISRRLSSIVSQNNNHKEELESSVNSQSSVQNPTSSNDQNDLEERSSLKTASNLSSRRTSSCNREPFDTASESNVNNVENADISDQQSHDPILSESKANDDVDQLTKYLKRVPDASISDKETQKLNEQLFSLSSEFSQIDFEDLDDTDSFLSDLELDIQNQPDIKIDDLLDDDQESEIVSQQNKLTDLDELDPLLQVKTTHSEVNLETIHNDNAKPSMESKYIKKQPKQYNNSHLLSLDYFICNNAVPADDSLIFQIYKKAVLVNDLRLMISCVDCLDISKRLNVVSKSIDEEIKQIDSTMKVFEDPLSWRQYPRKTKSSDSGYILKKDYKYGMRRSTQPDSSEFSTSKNTRKDNSRSTMSNLYSQKEKDNDTKFNEAKKHPFLKPSEKKHTRKRPVTSPFSFFSKNK</sequence>
<feature type="compositionally biased region" description="Polar residues" evidence="1">
    <location>
        <begin position="1470"/>
        <end position="1479"/>
    </location>
</feature>
<dbReference type="GO" id="GO:0005829">
    <property type="term" value="C:cytosol"/>
    <property type="evidence" value="ECO:0007669"/>
    <property type="project" value="TreeGrafter"/>
</dbReference>
<dbReference type="eggNOG" id="ENOG502QSQ9">
    <property type="taxonomic scope" value="Eukaryota"/>
</dbReference>
<dbReference type="RefSeq" id="XP_003686673.1">
    <property type="nucleotide sequence ID" value="XM_003686625.1"/>
</dbReference>
<dbReference type="GO" id="GO:0005739">
    <property type="term" value="C:mitochondrion"/>
    <property type="evidence" value="ECO:0007669"/>
    <property type="project" value="TreeGrafter"/>
</dbReference>
<evidence type="ECO:0000313" key="2">
    <source>
        <dbReference type="EMBL" id="CCE64239.1"/>
    </source>
</evidence>
<dbReference type="KEGG" id="tpf:TPHA_0H00290"/>
<feature type="compositionally biased region" description="Low complexity" evidence="1">
    <location>
        <begin position="876"/>
        <end position="896"/>
    </location>
</feature>
<protein>
    <submittedName>
        <fullName evidence="2">Uncharacterized protein</fullName>
    </submittedName>
</protein>
<feature type="region of interest" description="Disordered" evidence="1">
    <location>
        <begin position="724"/>
        <end position="765"/>
    </location>
</feature>
<dbReference type="EMBL" id="HE612863">
    <property type="protein sequence ID" value="CCE64239.1"/>
    <property type="molecule type" value="Genomic_DNA"/>
</dbReference>
<dbReference type="GeneID" id="11534035"/>